<protein>
    <submittedName>
        <fullName evidence="1">Uncharacterized protein</fullName>
    </submittedName>
</protein>
<dbReference type="InterPro" id="IPR036188">
    <property type="entry name" value="FAD/NAD-bd_sf"/>
</dbReference>
<keyword evidence="2" id="KW-1185">Reference proteome</keyword>
<dbReference type="EMBL" id="MU001631">
    <property type="protein sequence ID" value="KAF2487236.1"/>
    <property type="molecule type" value="Genomic_DNA"/>
</dbReference>
<name>A0A6A6Q5K8_9PEZI</name>
<dbReference type="AlphaFoldDB" id="A0A6A6Q5K8"/>
<dbReference type="SUPFAM" id="SSF51905">
    <property type="entry name" value="FAD/NAD(P)-binding domain"/>
    <property type="match status" value="2"/>
</dbReference>
<organism evidence="1 2">
    <name type="scientific">Neohortaea acidophila</name>
    <dbReference type="NCBI Taxonomy" id="245834"/>
    <lineage>
        <taxon>Eukaryota</taxon>
        <taxon>Fungi</taxon>
        <taxon>Dikarya</taxon>
        <taxon>Ascomycota</taxon>
        <taxon>Pezizomycotina</taxon>
        <taxon>Dothideomycetes</taxon>
        <taxon>Dothideomycetidae</taxon>
        <taxon>Mycosphaerellales</taxon>
        <taxon>Teratosphaeriaceae</taxon>
        <taxon>Neohortaea</taxon>
    </lineage>
</organism>
<sequence>MSSSPSTNADTAEIFDVIIVGAGPCGLAIAARLRERRPSALFTDEEHARYSWMSRHANKAAIKIKRTGQVKTGSDCQPCQYGPSILVLDEHGNDFLAKWKSFFRKLEIKNLRSPMFFHPDPSDRDALLAFCHEAGRSHEMEEIVGCVGKEVSKHKKKRRMNQRGGSTKSAVEVDERDRKDYFTPSSSCFEDFCEACISKYRLGDGLIQQGTVREIEYTMAPGDERPLFHIRTNTAQYLARTVVLALGPGEPIIPSPFVPGQLPASATHVTDATLPKLLSKDLLSKIRCGKPTNVLIIGGGLTSAQAADLCIRRGVGKVYLLMRGHLKVKPFDVDLCWMSKFRNQQQSVFYTSDDFAERFEMIKEARGGGSMTSRASKLLKQYVQDSKVIMHTHTTVKTQCFEESSQCWTIATEPPVADLPQFDHIFFATGTKTDVESMPMLQPLLANHPIKSIAGLPTLNEDLAWAEDVPLFFTGKLAMLQLGPGAGNLEGARIAAERVSWAIEDVLKNSTDVKVDGEGQRLWDSDEGYVSGIGSKFAGLSVDSE</sequence>
<dbReference type="RefSeq" id="XP_033593805.1">
    <property type="nucleotide sequence ID" value="XM_033730456.1"/>
</dbReference>
<gene>
    <name evidence="1" type="ORF">BDY17DRAFT_243677</name>
</gene>
<dbReference type="PANTHER" id="PTHR38663:SF1">
    <property type="entry name" value="L-ORNITHINE N(5)-MONOOXYGENASE"/>
    <property type="match status" value="1"/>
</dbReference>
<proteinExistence type="predicted"/>
<dbReference type="OrthoDB" id="76038at2759"/>
<evidence type="ECO:0000313" key="1">
    <source>
        <dbReference type="EMBL" id="KAF2487236.1"/>
    </source>
</evidence>
<dbReference type="GeneID" id="54471458"/>
<dbReference type="Proteomes" id="UP000799767">
    <property type="component" value="Unassembled WGS sequence"/>
</dbReference>
<evidence type="ECO:0000313" key="2">
    <source>
        <dbReference type="Proteomes" id="UP000799767"/>
    </source>
</evidence>
<dbReference type="PANTHER" id="PTHR38663">
    <property type="match status" value="1"/>
</dbReference>
<reference evidence="1" key="1">
    <citation type="journal article" date="2020" name="Stud. Mycol.">
        <title>101 Dothideomycetes genomes: a test case for predicting lifestyles and emergence of pathogens.</title>
        <authorList>
            <person name="Haridas S."/>
            <person name="Albert R."/>
            <person name="Binder M."/>
            <person name="Bloem J."/>
            <person name="Labutti K."/>
            <person name="Salamov A."/>
            <person name="Andreopoulos B."/>
            <person name="Baker S."/>
            <person name="Barry K."/>
            <person name="Bills G."/>
            <person name="Bluhm B."/>
            <person name="Cannon C."/>
            <person name="Castanera R."/>
            <person name="Culley D."/>
            <person name="Daum C."/>
            <person name="Ezra D."/>
            <person name="Gonzalez J."/>
            <person name="Henrissat B."/>
            <person name="Kuo A."/>
            <person name="Liang C."/>
            <person name="Lipzen A."/>
            <person name="Lutzoni F."/>
            <person name="Magnuson J."/>
            <person name="Mondo S."/>
            <person name="Nolan M."/>
            <person name="Ohm R."/>
            <person name="Pangilinan J."/>
            <person name="Park H.-J."/>
            <person name="Ramirez L."/>
            <person name="Alfaro M."/>
            <person name="Sun H."/>
            <person name="Tritt A."/>
            <person name="Yoshinaga Y."/>
            <person name="Zwiers L.-H."/>
            <person name="Turgeon B."/>
            <person name="Goodwin S."/>
            <person name="Spatafora J."/>
            <person name="Crous P."/>
            <person name="Grigoriev I."/>
        </authorList>
    </citation>
    <scope>NUCLEOTIDE SEQUENCE</scope>
    <source>
        <strain evidence="1">CBS 113389</strain>
    </source>
</reference>
<dbReference type="Gene3D" id="3.50.50.60">
    <property type="entry name" value="FAD/NAD(P)-binding domain"/>
    <property type="match status" value="2"/>
</dbReference>
<accession>A0A6A6Q5K8</accession>